<dbReference type="CDD" id="cd06145">
    <property type="entry name" value="REX1_like"/>
    <property type="match status" value="1"/>
</dbReference>
<dbReference type="PANTHER" id="PTHR12801:SF112">
    <property type="entry name" value="RNA EXONUCLEASE 3"/>
    <property type="match status" value="1"/>
</dbReference>
<dbReference type="GO" id="GO:0004527">
    <property type="term" value="F:exonuclease activity"/>
    <property type="evidence" value="ECO:0007669"/>
    <property type="project" value="UniProtKB-KW"/>
</dbReference>
<evidence type="ECO:0000259" key="6">
    <source>
        <dbReference type="SMART" id="SM00479"/>
    </source>
</evidence>
<keyword evidence="4" id="KW-0269">Exonuclease</keyword>
<keyword evidence="3" id="KW-0378">Hydrolase</keyword>
<dbReference type="InterPro" id="IPR012337">
    <property type="entry name" value="RNaseH-like_sf"/>
</dbReference>
<evidence type="ECO:0000313" key="8">
    <source>
        <dbReference type="Proteomes" id="UP001302126"/>
    </source>
</evidence>
<dbReference type="InterPro" id="IPR034922">
    <property type="entry name" value="REX1-like_exo"/>
</dbReference>
<dbReference type="InterPro" id="IPR013520">
    <property type="entry name" value="Ribonucl_H"/>
</dbReference>
<feature type="domain" description="Exonuclease" evidence="6">
    <location>
        <begin position="419"/>
        <end position="609"/>
    </location>
</feature>
<dbReference type="AlphaFoldDB" id="A0AAN6X1D6"/>
<evidence type="ECO:0000256" key="2">
    <source>
        <dbReference type="ARBA" id="ARBA00022722"/>
    </source>
</evidence>
<dbReference type="Gene3D" id="3.30.420.10">
    <property type="entry name" value="Ribonuclease H-like superfamily/Ribonuclease H"/>
    <property type="match status" value="1"/>
</dbReference>
<proteinExistence type="inferred from homology"/>
<evidence type="ECO:0000256" key="3">
    <source>
        <dbReference type="ARBA" id="ARBA00022801"/>
    </source>
</evidence>
<evidence type="ECO:0000256" key="1">
    <source>
        <dbReference type="ARBA" id="ARBA00006357"/>
    </source>
</evidence>
<dbReference type="SUPFAM" id="SSF53098">
    <property type="entry name" value="Ribonuclease H-like"/>
    <property type="match status" value="1"/>
</dbReference>
<dbReference type="InterPro" id="IPR036397">
    <property type="entry name" value="RNaseH_sf"/>
</dbReference>
<dbReference type="GO" id="GO:0005634">
    <property type="term" value="C:nucleus"/>
    <property type="evidence" value="ECO:0007669"/>
    <property type="project" value="TreeGrafter"/>
</dbReference>
<sequence>MDAVLRNFKQIPCPDGDRCTKPACQWQHSWDKKVDAVSETASQVTSAEQSAPSAAPTNQQAAAEDEPRKRRRLSPRSEASSTKPGGVTGTSRTTSISPPPLKRKVPSQSKPIASPSRKTATVPQRTAPSQNQTQTPEVKPRKPEPLIPRHLKTPPGTHEFRCKAVKMLHDQFQRLNNDLKKDAKDDEQKLVLNNDELIWMALDLEQKVATEQHTVYANVVRNHIMAYKKMTTGKWKDERLADWEKKQAKLLPKTSAKSSDLGPPVVVETGLTRQEEVAFLQFLATPITKLAAFGYVPVPPSDEDIKKALAGEDAGKGWEKCDRCNTRFQVFPDRREEDGALSSGGECLHHHGRQYWPDRIPGTVDKRDKKWRCCHETIGESPGCITSKSHVFKVTGAARLAALMPFVETPPNPSAPKDRAVCFDCEMGYTARGMELIRLTATSWPDGKTILDVLVRPIGLILDLNSRYSGIWPEDIANAVEWTPDMPFPTPAGPEENKKPMMYIVPSPQEARNLLFSLISPETPLIGHGLENDLNAVRIVHPTVIDTIMLFPHSKGFPMRHALRHLMERKLNKRVQVEASSTDLKGHDSAEDARSAGELVRLKVMQEWNAMKLDGWKCVDGVFVPPGGHKLSEQFLEEGQVDEGGREVEEKIPVTAAEEYDPTRLHNP</sequence>
<evidence type="ECO:0000313" key="7">
    <source>
        <dbReference type="EMBL" id="KAK4191533.1"/>
    </source>
</evidence>
<feature type="compositionally biased region" description="Basic and acidic residues" evidence="5">
    <location>
        <begin position="643"/>
        <end position="652"/>
    </location>
</feature>
<dbReference type="EMBL" id="MU864359">
    <property type="protein sequence ID" value="KAK4191533.1"/>
    <property type="molecule type" value="Genomic_DNA"/>
</dbReference>
<feature type="region of interest" description="Disordered" evidence="5">
    <location>
        <begin position="30"/>
        <end position="156"/>
    </location>
</feature>
<gene>
    <name evidence="7" type="ORF">QBC35DRAFT_15670</name>
</gene>
<dbReference type="InterPro" id="IPR047021">
    <property type="entry name" value="REXO1/3/4-like"/>
</dbReference>
<dbReference type="PANTHER" id="PTHR12801">
    <property type="entry name" value="RNA EXONUCLEASE REXO1 / RECO3 FAMILY MEMBER-RELATED"/>
    <property type="match status" value="1"/>
</dbReference>
<dbReference type="GO" id="GO:0003676">
    <property type="term" value="F:nucleic acid binding"/>
    <property type="evidence" value="ECO:0007669"/>
    <property type="project" value="InterPro"/>
</dbReference>
<comment type="similarity">
    <text evidence="1">Belongs to the REXO1/REXO3 family.</text>
</comment>
<feature type="region of interest" description="Disordered" evidence="5">
    <location>
        <begin position="638"/>
        <end position="668"/>
    </location>
</feature>
<reference evidence="7" key="1">
    <citation type="journal article" date="2023" name="Mol. Phylogenet. Evol.">
        <title>Genome-scale phylogeny and comparative genomics of the fungal order Sordariales.</title>
        <authorList>
            <person name="Hensen N."/>
            <person name="Bonometti L."/>
            <person name="Westerberg I."/>
            <person name="Brannstrom I.O."/>
            <person name="Guillou S."/>
            <person name="Cros-Aarteil S."/>
            <person name="Calhoun S."/>
            <person name="Haridas S."/>
            <person name="Kuo A."/>
            <person name="Mondo S."/>
            <person name="Pangilinan J."/>
            <person name="Riley R."/>
            <person name="LaButti K."/>
            <person name="Andreopoulos B."/>
            <person name="Lipzen A."/>
            <person name="Chen C."/>
            <person name="Yan M."/>
            <person name="Daum C."/>
            <person name="Ng V."/>
            <person name="Clum A."/>
            <person name="Steindorff A."/>
            <person name="Ohm R.A."/>
            <person name="Martin F."/>
            <person name="Silar P."/>
            <person name="Natvig D.O."/>
            <person name="Lalanne C."/>
            <person name="Gautier V."/>
            <person name="Ament-Velasquez S.L."/>
            <person name="Kruys A."/>
            <person name="Hutchinson M.I."/>
            <person name="Powell A.J."/>
            <person name="Barry K."/>
            <person name="Miller A.N."/>
            <person name="Grigoriev I.V."/>
            <person name="Debuchy R."/>
            <person name="Gladieux P."/>
            <person name="Hiltunen Thoren M."/>
            <person name="Johannesson H."/>
        </authorList>
    </citation>
    <scope>NUCLEOTIDE SEQUENCE</scope>
    <source>
        <strain evidence="7">PSN309</strain>
    </source>
</reference>
<keyword evidence="2" id="KW-0540">Nuclease</keyword>
<dbReference type="SMART" id="SM00479">
    <property type="entry name" value="EXOIII"/>
    <property type="match status" value="1"/>
</dbReference>
<dbReference type="Proteomes" id="UP001302126">
    <property type="component" value="Unassembled WGS sequence"/>
</dbReference>
<comment type="caution">
    <text evidence="7">The sequence shown here is derived from an EMBL/GenBank/DDBJ whole genome shotgun (WGS) entry which is preliminary data.</text>
</comment>
<keyword evidence="8" id="KW-1185">Reference proteome</keyword>
<evidence type="ECO:0000256" key="5">
    <source>
        <dbReference type="SAM" id="MobiDB-lite"/>
    </source>
</evidence>
<protein>
    <recommendedName>
        <fullName evidence="6">Exonuclease domain-containing protein</fullName>
    </recommendedName>
</protein>
<feature type="compositionally biased region" description="Polar residues" evidence="5">
    <location>
        <begin position="77"/>
        <end position="96"/>
    </location>
</feature>
<accession>A0AAN6X1D6</accession>
<feature type="compositionally biased region" description="Polar residues" evidence="5">
    <location>
        <begin position="106"/>
        <end position="136"/>
    </location>
</feature>
<organism evidence="7 8">
    <name type="scientific">Podospora australis</name>
    <dbReference type="NCBI Taxonomy" id="1536484"/>
    <lineage>
        <taxon>Eukaryota</taxon>
        <taxon>Fungi</taxon>
        <taxon>Dikarya</taxon>
        <taxon>Ascomycota</taxon>
        <taxon>Pezizomycotina</taxon>
        <taxon>Sordariomycetes</taxon>
        <taxon>Sordariomycetidae</taxon>
        <taxon>Sordariales</taxon>
        <taxon>Podosporaceae</taxon>
        <taxon>Podospora</taxon>
    </lineage>
</organism>
<feature type="compositionally biased region" description="Polar residues" evidence="5">
    <location>
        <begin position="39"/>
        <end position="61"/>
    </location>
</feature>
<name>A0AAN6X1D6_9PEZI</name>
<reference evidence="7" key="2">
    <citation type="submission" date="2023-05" db="EMBL/GenBank/DDBJ databases">
        <authorList>
            <consortium name="Lawrence Berkeley National Laboratory"/>
            <person name="Steindorff A."/>
            <person name="Hensen N."/>
            <person name="Bonometti L."/>
            <person name="Westerberg I."/>
            <person name="Brannstrom I.O."/>
            <person name="Guillou S."/>
            <person name="Cros-Aarteil S."/>
            <person name="Calhoun S."/>
            <person name="Haridas S."/>
            <person name="Kuo A."/>
            <person name="Mondo S."/>
            <person name="Pangilinan J."/>
            <person name="Riley R."/>
            <person name="Labutti K."/>
            <person name="Andreopoulos B."/>
            <person name="Lipzen A."/>
            <person name="Chen C."/>
            <person name="Yanf M."/>
            <person name="Daum C."/>
            <person name="Ng V."/>
            <person name="Clum A."/>
            <person name="Ohm R."/>
            <person name="Martin F."/>
            <person name="Silar P."/>
            <person name="Natvig D."/>
            <person name="Lalanne C."/>
            <person name="Gautier V."/>
            <person name="Ament-Velasquez S.L."/>
            <person name="Kruys A."/>
            <person name="Hutchinson M.I."/>
            <person name="Powell A.J."/>
            <person name="Barry K."/>
            <person name="Miller A.N."/>
            <person name="Grigoriev I.V."/>
            <person name="Debuchy R."/>
            <person name="Gladieux P."/>
            <person name="Thoren M.H."/>
            <person name="Johannesson H."/>
        </authorList>
    </citation>
    <scope>NUCLEOTIDE SEQUENCE</scope>
    <source>
        <strain evidence="7">PSN309</strain>
    </source>
</reference>
<evidence type="ECO:0000256" key="4">
    <source>
        <dbReference type="ARBA" id="ARBA00022839"/>
    </source>
</evidence>